<dbReference type="PROSITE" id="PS50011">
    <property type="entry name" value="PROTEIN_KINASE_DOM"/>
    <property type="match status" value="1"/>
</dbReference>
<evidence type="ECO:0000256" key="3">
    <source>
        <dbReference type="ARBA" id="ARBA00022777"/>
    </source>
</evidence>
<keyword evidence="1" id="KW-0808">Transferase</keyword>
<dbReference type="Pfam" id="PF00069">
    <property type="entry name" value="Pkinase"/>
    <property type="match status" value="1"/>
</dbReference>
<dbReference type="InterPro" id="IPR011009">
    <property type="entry name" value="Kinase-like_dom_sf"/>
</dbReference>
<evidence type="ECO:0000259" key="5">
    <source>
        <dbReference type="PROSITE" id="PS50011"/>
    </source>
</evidence>
<evidence type="ECO:0000256" key="4">
    <source>
        <dbReference type="ARBA" id="ARBA00022840"/>
    </source>
</evidence>
<keyword evidence="2" id="KW-0547">Nucleotide-binding</keyword>
<dbReference type="EMBL" id="BART01007139">
    <property type="protein sequence ID" value="GAG54335.1"/>
    <property type="molecule type" value="Genomic_DNA"/>
</dbReference>
<dbReference type="SUPFAM" id="SSF56112">
    <property type="entry name" value="Protein kinase-like (PK-like)"/>
    <property type="match status" value="1"/>
</dbReference>
<dbReference type="SMART" id="SM00220">
    <property type="entry name" value="S_TKc"/>
    <property type="match status" value="1"/>
</dbReference>
<feature type="domain" description="Protein kinase" evidence="5">
    <location>
        <begin position="1"/>
        <end position="235"/>
    </location>
</feature>
<accession>X0YER0</accession>
<evidence type="ECO:0000256" key="2">
    <source>
        <dbReference type="ARBA" id="ARBA00022741"/>
    </source>
</evidence>
<name>X0YER0_9ZZZZ</name>
<dbReference type="PANTHER" id="PTHR43289:SF6">
    <property type="entry name" value="SERINE_THREONINE-PROTEIN KINASE NEKL-3"/>
    <property type="match status" value="1"/>
</dbReference>
<gene>
    <name evidence="6" type="ORF">S01H4_16297</name>
</gene>
<protein>
    <recommendedName>
        <fullName evidence="5">Protein kinase domain-containing protein</fullName>
    </recommendedName>
</protein>
<dbReference type="InterPro" id="IPR000719">
    <property type="entry name" value="Prot_kinase_dom"/>
</dbReference>
<comment type="caution">
    <text evidence="6">The sequence shown here is derived from an EMBL/GenBank/DDBJ whole genome shotgun (WGS) entry which is preliminary data.</text>
</comment>
<evidence type="ECO:0000256" key="1">
    <source>
        <dbReference type="ARBA" id="ARBA00022679"/>
    </source>
</evidence>
<evidence type="ECO:0000313" key="6">
    <source>
        <dbReference type="EMBL" id="GAG54335.1"/>
    </source>
</evidence>
<dbReference type="GO" id="GO:0004674">
    <property type="term" value="F:protein serine/threonine kinase activity"/>
    <property type="evidence" value="ECO:0007669"/>
    <property type="project" value="TreeGrafter"/>
</dbReference>
<dbReference type="GO" id="GO:0005524">
    <property type="term" value="F:ATP binding"/>
    <property type="evidence" value="ECO:0007669"/>
    <property type="project" value="UniProtKB-KW"/>
</dbReference>
<keyword evidence="3" id="KW-0418">Kinase</keyword>
<reference evidence="6" key="1">
    <citation type="journal article" date="2014" name="Front. Microbiol.">
        <title>High frequency of phylogenetically diverse reductive dehalogenase-homologous genes in deep subseafloor sedimentary metagenomes.</title>
        <authorList>
            <person name="Kawai M."/>
            <person name="Futagami T."/>
            <person name="Toyoda A."/>
            <person name="Takaki Y."/>
            <person name="Nishi S."/>
            <person name="Hori S."/>
            <person name="Arai W."/>
            <person name="Tsubouchi T."/>
            <person name="Morono Y."/>
            <person name="Uchiyama I."/>
            <person name="Ito T."/>
            <person name="Fujiyama A."/>
            <person name="Inagaki F."/>
            <person name="Takami H."/>
        </authorList>
    </citation>
    <scope>NUCLEOTIDE SEQUENCE</scope>
    <source>
        <strain evidence="6">Expedition CK06-06</strain>
    </source>
</reference>
<sequence>MSTYGTKEVSNPFNDIDDNELMLNELQILRNIHHKSLPVYLDSFQIEDGRRANVLRRIEEGYDLRRMMKYYFTNGLPQEHSVWVMDRLLSVLGYLHINNAIHGSIEPGNIIVTPYNHNGLLIDFLLSIPDAHLKGAKYVGVNEFSAPEIESGAKPHPASDMYSLGKSMVYLLGGQDKTFPSGLDSRIVQFIQGFLHDDPSERRDDAWKAWHELKDLRVNIFGASSQFLELKIGGK</sequence>
<organism evidence="6">
    <name type="scientific">marine sediment metagenome</name>
    <dbReference type="NCBI Taxonomy" id="412755"/>
    <lineage>
        <taxon>unclassified sequences</taxon>
        <taxon>metagenomes</taxon>
        <taxon>ecological metagenomes</taxon>
    </lineage>
</organism>
<dbReference type="AlphaFoldDB" id="X0YER0"/>
<dbReference type="Gene3D" id="1.10.510.10">
    <property type="entry name" value="Transferase(Phosphotransferase) domain 1"/>
    <property type="match status" value="1"/>
</dbReference>
<keyword evidence="4" id="KW-0067">ATP-binding</keyword>
<dbReference type="PANTHER" id="PTHR43289">
    <property type="entry name" value="MITOGEN-ACTIVATED PROTEIN KINASE KINASE KINASE 20-RELATED"/>
    <property type="match status" value="1"/>
</dbReference>
<proteinExistence type="predicted"/>